<proteinExistence type="predicted"/>
<protein>
    <submittedName>
        <fullName evidence="2">Uncharacterized protein</fullName>
    </submittedName>
</protein>
<name>A0ABP0HDB9_9DINO</name>
<evidence type="ECO:0000256" key="1">
    <source>
        <dbReference type="SAM" id="MobiDB-lite"/>
    </source>
</evidence>
<dbReference type="EMBL" id="CAXAMN010000292">
    <property type="protein sequence ID" value="CAK8987501.1"/>
    <property type="molecule type" value="Genomic_DNA"/>
</dbReference>
<accession>A0ABP0HDB9</accession>
<organism evidence="2 3">
    <name type="scientific">Durusdinium trenchii</name>
    <dbReference type="NCBI Taxonomy" id="1381693"/>
    <lineage>
        <taxon>Eukaryota</taxon>
        <taxon>Sar</taxon>
        <taxon>Alveolata</taxon>
        <taxon>Dinophyceae</taxon>
        <taxon>Suessiales</taxon>
        <taxon>Symbiodiniaceae</taxon>
        <taxon>Durusdinium</taxon>
    </lineage>
</organism>
<gene>
    <name evidence="2" type="ORF">CCMP2556_LOCUS892</name>
</gene>
<evidence type="ECO:0000313" key="2">
    <source>
        <dbReference type="EMBL" id="CAK8987501.1"/>
    </source>
</evidence>
<feature type="compositionally biased region" description="Basic residues" evidence="1">
    <location>
        <begin position="15"/>
        <end position="24"/>
    </location>
</feature>
<dbReference type="Proteomes" id="UP001642484">
    <property type="component" value="Unassembled WGS sequence"/>
</dbReference>
<feature type="compositionally biased region" description="Low complexity" evidence="1">
    <location>
        <begin position="75"/>
        <end position="96"/>
    </location>
</feature>
<evidence type="ECO:0000313" key="3">
    <source>
        <dbReference type="Proteomes" id="UP001642484"/>
    </source>
</evidence>
<sequence>MSGSARRTELCSGRSVRRAPRRLRRHCARPRRGWRWAVLQALRISERFLSGRSQPPRIGAMSEPSAPHGEDPVPRSMSRSISSRGSRGSRSAASISLTPEEQQLADDLQVANATLEREGERSSTSSSNETSEARDKLKEREHRESEMSESRMEYMRKQGELPDVKSAGSGKKCQGSGGASGQMSHSHPSSGTGSPSDICDSRGSGARVCSSSRLREIAPVEGTIGSYWTTDLPSSGSSSS</sequence>
<comment type="caution">
    <text evidence="2">The sequence shown here is derived from an EMBL/GenBank/DDBJ whole genome shotgun (WGS) entry which is preliminary data.</text>
</comment>
<feature type="compositionally biased region" description="Low complexity" evidence="1">
    <location>
        <begin position="184"/>
        <end position="196"/>
    </location>
</feature>
<keyword evidence="3" id="KW-1185">Reference proteome</keyword>
<feature type="region of interest" description="Disordered" evidence="1">
    <location>
        <begin position="47"/>
        <end position="207"/>
    </location>
</feature>
<feature type="compositionally biased region" description="Basic and acidic residues" evidence="1">
    <location>
        <begin position="131"/>
        <end position="163"/>
    </location>
</feature>
<feature type="region of interest" description="Disordered" evidence="1">
    <location>
        <begin position="1"/>
        <end position="24"/>
    </location>
</feature>
<feature type="region of interest" description="Disordered" evidence="1">
    <location>
        <begin position="219"/>
        <end position="240"/>
    </location>
</feature>
<reference evidence="2 3" key="1">
    <citation type="submission" date="2024-02" db="EMBL/GenBank/DDBJ databases">
        <authorList>
            <person name="Chen Y."/>
            <person name="Shah S."/>
            <person name="Dougan E. K."/>
            <person name="Thang M."/>
            <person name="Chan C."/>
        </authorList>
    </citation>
    <scope>NUCLEOTIDE SEQUENCE [LARGE SCALE GENOMIC DNA]</scope>
</reference>